<dbReference type="AlphaFoldDB" id="A0A6N2CCA6"/>
<gene>
    <name evidence="1" type="ORF">EJD97_024185</name>
</gene>
<protein>
    <recommendedName>
        <fullName evidence="2">Retrotransposon gag domain-containing protein</fullName>
    </recommendedName>
</protein>
<sequence>VTSVCLLEMNTKRMASTKLDEGRVNEEVPPQVKQVLQGTQRAQGAQGVQLPIRGQGNEVIVVPPEMTNREIRDALLTFVRAMTTHVNRGIERRVNVVESTMTTRLRDFVRMNPPIFLVSKWEDFKEAFLGKYFPHEMREVKVEEFINLKSGPSDQNKPWFKKRAQTQDELQILRLNLRRGREAKQVPLSVPGDDVPRKNHLYALRARGSKTDDEYDIHKL</sequence>
<feature type="non-terminal residue" evidence="1">
    <location>
        <position position="1"/>
    </location>
</feature>
<evidence type="ECO:0000313" key="1">
    <source>
        <dbReference type="EMBL" id="TMX05337.1"/>
    </source>
</evidence>
<evidence type="ECO:0008006" key="2">
    <source>
        <dbReference type="Google" id="ProtNLM"/>
    </source>
</evidence>
<dbReference type="EMBL" id="RXGB01000082">
    <property type="protein sequence ID" value="TMX05337.1"/>
    <property type="molecule type" value="Genomic_DNA"/>
</dbReference>
<comment type="caution">
    <text evidence="1">The sequence shown here is derived from an EMBL/GenBank/DDBJ whole genome shotgun (WGS) entry which is preliminary data.</text>
</comment>
<name>A0A6N2CCA6_SOLCI</name>
<accession>A0A6N2CCA6</accession>
<organism evidence="1">
    <name type="scientific">Solanum chilense</name>
    <name type="common">Tomato</name>
    <name type="synonym">Lycopersicon chilense</name>
    <dbReference type="NCBI Taxonomy" id="4083"/>
    <lineage>
        <taxon>Eukaryota</taxon>
        <taxon>Viridiplantae</taxon>
        <taxon>Streptophyta</taxon>
        <taxon>Embryophyta</taxon>
        <taxon>Tracheophyta</taxon>
        <taxon>Spermatophyta</taxon>
        <taxon>Magnoliopsida</taxon>
        <taxon>eudicotyledons</taxon>
        <taxon>Gunneridae</taxon>
        <taxon>Pentapetalae</taxon>
        <taxon>asterids</taxon>
        <taxon>lamiids</taxon>
        <taxon>Solanales</taxon>
        <taxon>Solanaceae</taxon>
        <taxon>Solanoideae</taxon>
        <taxon>Solaneae</taxon>
        <taxon>Solanum</taxon>
        <taxon>Solanum subgen. Lycopersicon</taxon>
    </lineage>
</organism>
<proteinExistence type="predicted"/>
<reference evidence="1" key="1">
    <citation type="submission" date="2019-05" db="EMBL/GenBank/DDBJ databases">
        <title>The de novo reference genome and transcriptome assemblies of the wild tomato species Solanum chilense.</title>
        <authorList>
            <person name="Stam R."/>
            <person name="Nosenko T."/>
            <person name="Hoerger A.C."/>
            <person name="Stephan W."/>
            <person name="Seidel M.A."/>
            <person name="Kuhn J.M.M."/>
            <person name="Haberer G."/>
            <person name="Tellier A."/>
        </authorList>
    </citation>
    <scope>NUCLEOTIDE SEQUENCE</scope>
    <source>
        <tissue evidence="1">Mature leaves</tissue>
    </source>
</reference>